<keyword evidence="2" id="KW-1185">Reference proteome</keyword>
<name>A0ABP6M295_9ACTN</name>
<organism evidence="1 2">
    <name type="scientific">Streptomyces glomeratus</name>
    <dbReference type="NCBI Taxonomy" id="284452"/>
    <lineage>
        <taxon>Bacteria</taxon>
        <taxon>Bacillati</taxon>
        <taxon>Actinomycetota</taxon>
        <taxon>Actinomycetes</taxon>
        <taxon>Kitasatosporales</taxon>
        <taxon>Streptomycetaceae</taxon>
        <taxon>Streptomyces</taxon>
    </lineage>
</organism>
<proteinExistence type="predicted"/>
<comment type="caution">
    <text evidence="1">The sequence shown here is derived from an EMBL/GenBank/DDBJ whole genome shotgun (WGS) entry which is preliminary data.</text>
</comment>
<evidence type="ECO:0000313" key="1">
    <source>
        <dbReference type="EMBL" id="GAA3072181.1"/>
    </source>
</evidence>
<protein>
    <submittedName>
        <fullName evidence="1">Uncharacterized protein</fullName>
    </submittedName>
</protein>
<dbReference type="Proteomes" id="UP001501532">
    <property type="component" value="Unassembled WGS sequence"/>
</dbReference>
<accession>A0ABP6M295</accession>
<reference evidence="2" key="1">
    <citation type="journal article" date="2019" name="Int. J. Syst. Evol. Microbiol.">
        <title>The Global Catalogue of Microorganisms (GCM) 10K type strain sequencing project: providing services to taxonomists for standard genome sequencing and annotation.</title>
        <authorList>
            <consortium name="The Broad Institute Genomics Platform"/>
            <consortium name="The Broad Institute Genome Sequencing Center for Infectious Disease"/>
            <person name="Wu L."/>
            <person name="Ma J."/>
        </authorList>
    </citation>
    <scope>NUCLEOTIDE SEQUENCE [LARGE SCALE GENOMIC DNA]</scope>
    <source>
        <strain evidence="2">JCM 9091</strain>
    </source>
</reference>
<dbReference type="EMBL" id="BAAAUF010000074">
    <property type="protein sequence ID" value="GAA3072181.1"/>
    <property type="molecule type" value="Genomic_DNA"/>
</dbReference>
<evidence type="ECO:0000313" key="2">
    <source>
        <dbReference type="Proteomes" id="UP001501532"/>
    </source>
</evidence>
<sequence length="68" mass="6861">MCGMPGHRLFIHGGKMGRRGMRGRAATEAVAPPAGVTAGSGGPLAAVRGRDRAVRADGDLKGGLYATD</sequence>
<gene>
    <name evidence="1" type="ORF">GCM10010448_63770</name>
</gene>